<evidence type="ECO:0000313" key="12">
    <source>
        <dbReference type="Proteomes" id="UP000577362"/>
    </source>
</evidence>
<reference evidence="11 12" key="1">
    <citation type="submission" date="2020-08" db="EMBL/GenBank/DDBJ databases">
        <title>Genomic Encyclopedia of Type Strains, Phase IV (KMG-IV): sequencing the most valuable type-strain genomes for metagenomic binning, comparative biology and taxonomic classification.</title>
        <authorList>
            <person name="Goeker M."/>
        </authorList>
    </citation>
    <scope>NUCLEOTIDE SEQUENCE [LARGE SCALE GENOMIC DNA]</scope>
    <source>
        <strain evidence="11 12">DSM 103737</strain>
    </source>
</reference>
<dbReference type="GO" id="GO:0015740">
    <property type="term" value="P:C4-dicarboxylate transport"/>
    <property type="evidence" value="ECO:0007669"/>
    <property type="project" value="TreeGrafter"/>
</dbReference>
<comment type="subunit">
    <text evidence="9">The complex comprises the extracytoplasmic solute receptor protein and the two transmembrane proteins.</text>
</comment>
<dbReference type="PANTHER" id="PTHR35011">
    <property type="entry name" value="2,3-DIKETO-L-GULONATE TRAP TRANSPORTER SMALL PERMEASE PROTEIN YIAM"/>
    <property type="match status" value="1"/>
</dbReference>
<comment type="function">
    <text evidence="9">Part of the tripartite ATP-independent periplasmic (TRAP) transport system.</text>
</comment>
<keyword evidence="12" id="KW-1185">Reference proteome</keyword>
<dbReference type="InterPro" id="IPR007387">
    <property type="entry name" value="TRAP_DctQ"/>
</dbReference>
<accession>A0A840C013</accession>
<evidence type="ECO:0000256" key="7">
    <source>
        <dbReference type="ARBA" id="ARBA00023136"/>
    </source>
</evidence>
<dbReference type="AlphaFoldDB" id="A0A840C013"/>
<dbReference type="Pfam" id="PF04290">
    <property type="entry name" value="DctQ"/>
    <property type="match status" value="1"/>
</dbReference>
<organism evidence="11 12">
    <name type="scientific">Chelatococcus caeni</name>
    <dbReference type="NCBI Taxonomy" id="1348468"/>
    <lineage>
        <taxon>Bacteria</taxon>
        <taxon>Pseudomonadati</taxon>
        <taxon>Pseudomonadota</taxon>
        <taxon>Alphaproteobacteria</taxon>
        <taxon>Hyphomicrobiales</taxon>
        <taxon>Chelatococcaceae</taxon>
        <taxon>Chelatococcus</taxon>
    </lineage>
</organism>
<dbReference type="EMBL" id="JACIEN010000001">
    <property type="protein sequence ID" value="MBB4015847.1"/>
    <property type="molecule type" value="Genomic_DNA"/>
</dbReference>
<keyword evidence="7 9" id="KW-0472">Membrane</keyword>
<evidence type="ECO:0000256" key="2">
    <source>
        <dbReference type="ARBA" id="ARBA00022448"/>
    </source>
</evidence>
<keyword evidence="6 9" id="KW-1133">Transmembrane helix</keyword>
<comment type="similarity">
    <text evidence="8 9">Belongs to the TRAP transporter small permease family.</text>
</comment>
<feature type="transmembrane region" description="Helical" evidence="9">
    <location>
        <begin position="119"/>
        <end position="143"/>
    </location>
</feature>
<dbReference type="GO" id="GO:0005886">
    <property type="term" value="C:plasma membrane"/>
    <property type="evidence" value="ECO:0007669"/>
    <property type="project" value="UniProtKB-SubCell"/>
</dbReference>
<dbReference type="PANTHER" id="PTHR35011:SF2">
    <property type="entry name" value="2,3-DIKETO-L-GULONATE TRAP TRANSPORTER SMALL PERMEASE PROTEIN YIAM"/>
    <property type="match status" value="1"/>
</dbReference>
<evidence type="ECO:0000256" key="8">
    <source>
        <dbReference type="ARBA" id="ARBA00038436"/>
    </source>
</evidence>
<dbReference type="RefSeq" id="WP_183315786.1">
    <property type="nucleotide sequence ID" value="NZ_JACIEN010000001.1"/>
</dbReference>
<evidence type="ECO:0000256" key="9">
    <source>
        <dbReference type="RuleBase" id="RU369079"/>
    </source>
</evidence>
<evidence type="ECO:0000256" key="5">
    <source>
        <dbReference type="ARBA" id="ARBA00022692"/>
    </source>
</evidence>
<protein>
    <recommendedName>
        <fullName evidence="9">TRAP transporter small permease protein</fullName>
    </recommendedName>
</protein>
<dbReference type="GO" id="GO:0022857">
    <property type="term" value="F:transmembrane transporter activity"/>
    <property type="evidence" value="ECO:0007669"/>
    <property type="project" value="UniProtKB-UniRule"/>
</dbReference>
<feature type="domain" description="Tripartite ATP-independent periplasmic transporters DctQ component" evidence="10">
    <location>
        <begin position="19"/>
        <end position="146"/>
    </location>
</feature>
<name>A0A840C013_9HYPH</name>
<evidence type="ECO:0000256" key="6">
    <source>
        <dbReference type="ARBA" id="ARBA00022989"/>
    </source>
</evidence>
<gene>
    <name evidence="11" type="ORF">GGR16_000853</name>
</gene>
<comment type="caution">
    <text evidence="9">Lacks conserved residue(s) required for the propagation of feature annotation.</text>
</comment>
<keyword evidence="2 9" id="KW-0813">Transport</keyword>
<evidence type="ECO:0000256" key="1">
    <source>
        <dbReference type="ARBA" id="ARBA00004429"/>
    </source>
</evidence>
<keyword evidence="3" id="KW-1003">Cell membrane</keyword>
<keyword evidence="5 9" id="KW-0812">Transmembrane</keyword>
<comment type="caution">
    <text evidence="11">The sequence shown here is derived from an EMBL/GenBank/DDBJ whole genome shotgun (WGS) entry which is preliminary data.</text>
</comment>
<sequence length="176" mass="19048">MRFLLALEDALAKLLLGAIVLLVFLAAMARTVGHPLIWSVDLAQLFFVWLAMLGANKALRIKAHVGVDFFVRKLPVRLRHGLEILLGLMTLAFLLTMAWQGARLTMLNLERVYGDSGISYGWVTGAVPAGCLLLAVTLAAHLVRSLIGAFTGDSLRPTLVFARPDEDMAGASHAAE</sequence>
<dbReference type="InterPro" id="IPR055348">
    <property type="entry name" value="DctQ"/>
</dbReference>
<keyword evidence="4 9" id="KW-0997">Cell inner membrane</keyword>
<dbReference type="Proteomes" id="UP000577362">
    <property type="component" value="Unassembled WGS sequence"/>
</dbReference>
<feature type="transmembrane region" description="Helical" evidence="9">
    <location>
        <begin position="80"/>
        <end position="99"/>
    </location>
</feature>
<evidence type="ECO:0000259" key="10">
    <source>
        <dbReference type="Pfam" id="PF04290"/>
    </source>
</evidence>
<evidence type="ECO:0000256" key="3">
    <source>
        <dbReference type="ARBA" id="ARBA00022475"/>
    </source>
</evidence>
<evidence type="ECO:0000256" key="4">
    <source>
        <dbReference type="ARBA" id="ARBA00022519"/>
    </source>
</evidence>
<proteinExistence type="inferred from homology"/>
<evidence type="ECO:0000313" key="11">
    <source>
        <dbReference type="EMBL" id="MBB4015847.1"/>
    </source>
</evidence>
<feature type="transmembrane region" description="Helical" evidence="9">
    <location>
        <begin position="39"/>
        <end position="59"/>
    </location>
</feature>
<comment type="subcellular location">
    <subcellularLocation>
        <location evidence="1 9">Cell inner membrane</location>
        <topology evidence="1 9">Multi-pass membrane protein</topology>
    </subcellularLocation>
</comment>